<dbReference type="OrthoDB" id="9805815at2"/>
<evidence type="ECO:0000313" key="5">
    <source>
        <dbReference type="EMBL" id="PPQ28434.1"/>
    </source>
</evidence>
<reference evidence="5 6" key="1">
    <citation type="journal article" date="2018" name="Arch. Microbiol.">
        <title>New insights into the metabolic potential of the phototrophic purple bacterium Rhodopila globiformis DSM 161(T) from its draft genome sequence and evidence for a vanadium-dependent nitrogenase.</title>
        <authorList>
            <person name="Imhoff J.F."/>
            <person name="Rahn T."/>
            <person name="Kunzel S."/>
            <person name="Neulinger S.C."/>
        </authorList>
    </citation>
    <scope>NUCLEOTIDE SEQUENCE [LARGE SCALE GENOMIC DNA]</scope>
    <source>
        <strain evidence="5 6">DSM 161</strain>
    </source>
</reference>
<keyword evidence="2 5" id="KW-0223">Dioxygenase</keyword>
<dbReference type="PANTHER" id="PTHR33711:SF9">
    <property type="entry name" value="PROTOCATECHUATE 3,4-DIOXYGENASE ALPHA CHAIN"/>
    <property type="match status" value="1"/>
</dbReference>
<accession>A0A2S6N1E0</accession>
<comment type="caution">
    <text evidence="5">The sequence shown here is derived from an EMBL/GenBank/DDBJ whole genome shotgun (WGS) entry which is preliminary data.</text>
</comment>
<dbReference type="RefSeq" id="WP_104521384.1">
    <property type="nucleotide sequence ID" value="NZ_NHRY01000243.1"/>
</dbReference>
<sequence length="173" mass="18657">MAVATANQTIGPYWHLIEDASWADLTRFGAAGDRIVLTGTVTDGAGDRVTDAAIEIWQSSPPASPDFPAYGRCRTDGTGAFRFITLKPGPVAGVGNAQQAPHIAITIFARGLLQALTTRLYFQDEPLNETDPVLSLIEDAARRRTLIAQPVAPGAWHLDIRLQGDNETVFMEV</sequence>
<dbReference type="GO" id="GO:0008199">
    <property type="term" value="F:ferric iron binding"/>
    <property type="evidence" value="ECO:0007669"/>
    <property type="project" value="InterPro"/>
</dbReference>
<dbReference type="NCBIfam" id="TIGR02423">
    <property type="entry name" value="protocat_alph"/>
    <property type="match status" value="1"/>
</dbReference>
<dbReference type="InterPro" id="IPR000627">
    <property type="entry name" value="Intradiol_dOase_C"/>
</dbReference>
<evidence type="ECO:0000256" key="2">
    <source>
        <dbReference type="ARBA" id="ARBA00022964"/>
    </source>
</evidence>
<organism evidence="5 6">
    <name type="scientific">Rhodopila globiformis</name>
    <name type="common">Rhodopseudomonas globiformis</name>
    <dbReference type="NCBI Taxonomy" id="1071"/>
    <lineage>
        <taxon>Bacteria</taxon>
        <taxon>Pseudomonadati</taxon>
        <taxon>Pseudomonadota</taxon>
        <taxon>Alphaproteobacteria</taxon>
        <taxon>Acetobacterales</taxon>
        <taxon>Acetobacteraceae</taxon>
        <taxon>Rhodopila</taxon>
    </lineage>
</organism>
<name>A0A2S6N1E0_RHOGL</name>
<dbReference type="GO" id="GO:0018578">
    <property type="term" value="F:protocatechuate 3,4-dioxygenase activity"/>
    <property type="evidence" value="ECO:0007669"/>
    <property type="project" value="InterPro"/>
</dbReference>
<dbReference type="Proteomes" id="UP000239724">
    <property type="component" value="Unassembled WGS sequence"/>
</dbReference>
<dbReference type="Gene3D" id="2.60.130.10">
    <property type="entry name" value="Aromatic compound dioxygenase"/>
    <property type="match status" value="1"/>
</dbReference>
<evidence type="ECO:0000256" key="1">
    <source>
        <dbReference type="ARBA" id="ARBA00007825"/>
    </source>
</evidence>
<protein>
    <submittedName>
        <fullName evidence="5">Protocatechuate 3,4-dioxygenase subunit alpha</fullName>
    </submittedName>
</protein>
<dbReference type="SUPFAM" id="SSF49482">
    <property type="entry name" value="Aromatic compound dioxygenase"/>
    <property type="match status" value="1"/>
</dbReference>
<proteinExistence type="inferred from homology"/>
<dbReference type="AlphaFoldDB" id="A0A2S6N1E0"/>
<dbReference type="PANTHER" id="PTHR33711">
    <property type="entry name" value="DIOXYGENASE, PUTATIVE (AFU_ORTHOLOGUE AFUA_2G02910)-RELATED"/>
    <property type="match status" value="1"/>
</dbReference>
<dbReference type="InterPro" id="IPR050770">
    <property type="entry name" value="Intradiol_RC_Dioxygenase"/>
</dbReference>
<dbReference type="Pfam" id="PF00775">
    <property type="entry name" value="Dioxygenase_C"/>
    <property type="match status" value="1"/>
</dbReference>
<feature type="domain" description="Intradiol ring-cleavage dioxygenases" evidence="4">
    <location>
        <begin position="31"/>
        <end position="149"/>
    </location>
</feature>
<keyword evidence="6" id="KW-1185">Reference proteome</keyword>
<keyword evidence="3" id="KW-0560">Oxidoreductase</keyword>
<evidence type="ECO:0000259" key="4">
    <source>
        <dbReference type="Pfam" id="PF00775"/>
    </source>
</evidence>
<evidence type="ECO:0000313" key="6">
    <source>
        <dbReference type="Proteomes" id="UP000239724"/>
    </source>
</evidence>
<evidence type="ECO:0000256" key="3">
    <source>
        <dbReference type="ARBA" id="ARBA00023002"/>
    </source>
</evidence>
<dbReference type="InterPro" id="IPR015889">
    <property type="entry name" value="Intradiol_dOase_core"/>
</dbReference>
<dbReference type="InterPro" id="IPR012786">
    <property type="entry name" value="Protocat_dOase_a"/>
</dbReference>
<gene>
    <name evidence="5" type="ORF">CCS01_24160</name>
</gene>
<dbReference type="EMBL" id="NHRY01000243">
    <property type="protein sequence ID" value="PPQ28434.1"/>
    <property type="molecule type" value="Genomic_DNA"/>
</dbReference>
<comment type="similarity">
    <text evidence="1">Belongs to the intradiol ring-cleavage dioxygenase family.</text>
</comment>